<dbReference type="EMBL" id="JAUTAL010000001">
    <property type="protein sequence ID" value="MDQ1095851.1"/>
    <property type="molecule type" value="Genomic_DNA"/>
</dbReference>
<accession>A0ABU0TGC0</accession>
<proteinExistence type="predicted"/>
<protein>
    <submittedName>
        <fullName evidence="2">Uncharacterized protein</fullName>
    </submittedName>
</protein>
<evidence type="ECO:0000256" key="1">
    <source>
        <dbReference type="SAM" id="MobiDB-lite"/>
    </source>
</evidence>
<gene>
    <name evidence="2" type="ORF">QE404_000998</name>
</gene>
<reference evidence="2 3" key="1">
    <citation type="submission" date="2023-07" db="EMBL/GenBank/DDBJ databases">
        <title>Functional and genomic diversity of the sorghum phyllosphere microbiome.</title>
        <authorList>
            <person name="Shade A."/>
        </authorList>
    </citation>
    <scope>NUCLEOTIDE SEQUENCE [LARGE SCALE GENOMIC DNA]</scope>
    <source>
        <strain evidence="2 3">SORGH_AS_1064</strain>
    </source>
</reference>
<feature type="region of interest" description="Disordered" evidence="1">
    <location>
        <begin position="1"/>
        <end position="20"/>
    </location>
</feature>
<evidence type="ECO:0000313" key="3">
    <source>
        <dbReference type="Proteomes" id="UP001225072"/>
    </source>
</evidence>
<sequence length="188" mass="22021">MKKETTDLQSRLKPSPKKHSSLKMMEHFFQSVDLNTAKDLLNTIMQYAVQKRDWINEDLSVMVHFHQSMRSFIRAGYFLRMKAKKWMLSNSAEISSPLMQGFLSDAEYQNPLLVFHSAFIDYRVKEFDYFLGGMVYFSLGAYRCGPEKNMVGPYIHLMKMLDAGFIILERRKAFLESKEGEEGEECER</sequence>
<name>A0ABU0TGC0_9FLAO</name>
<dbReference type="RefSeq" id="WP_307447239.1">
    <property type="nucleotide sequence ID" value="NZ_JAUTAL010000001.1"/>
</dbReference>
<dbReference type="Proteomes" id="UP001225072">
    <property type="component" value="Unassembled WGS sequence"/>
</dbReference>
<evidence type="ECO:0000313" key="2">
    <source>
        <dbReference type="EMBL" id="MDQ1095851.1"/>
    </source>
</evidence>
<keyword evidence="3" id="KW-1185">Reference proteome</keyword>
<organism evidence="2 3">
    <name type="scientific">Chryseobacterium camelliae</name>
    <dbReference type="NCBI Taxonomy" id="1265445"/>
    <lineage>
        <taxon>Bacteria</taxon>
        <taxon>Pseudomonadati</taxon>
        <taxon>Bacteroidota</taxon>
        <taxon>Flavobacteriia</taxon>
        <taxon>Flavobacteriales</taxon>
        <taxon>Weeksellaceae</taxon>
        <taxon>Chryseobacterium group</taxon>
        <taxon>Chryseobacterium</taxon>
    </lineage>
</organism>
<comment type="caution">
    <text evidence="2">The sequence shown here is derived from an EMBL/GenBank/DDBJ whole genome shotgun (WGS) entry which is preliminary data.</text>
</comment>